<keyword evidence="4 6" id="KW-1133">Transmembrane helix</keyword>
<keyword evidence="3 6" id="KW-0812">Transmembrane</keyword>
<feature type="transmembrane region" description="Helical" evidence="6">
    <location>
        <begin position="27"/>
        <end position="55"/>
    </location>
</feature>
<reference evidence="8 9" key="1">
    <citation type="submission" date="2021-10" db="EMBL/GenBank/DDBJ databases">
        <title>Genome sequencing of Xanthomonas strains from NCPPB.</title>
        <authorList>
            <person name="Hussein R."/>
            <person name="Harrison J."/>
            <person name="Studholme D.J."/>
            <person name="Vicente J."/>
            <person name="Grant M."/>
        </authorList>
    </citation>
    <scope>NUCLEOTIDE SEQUENCE [LARGE SCALE GENOMIC DNA]</scope>
    <source>
        <strain evidence="8 9">NCPPB 101</strain>
    </source>
</reference>
<dbReference type="Proteomes" id="UP001199206">
    <property type="component" value="Unassembled WGS sequence"/>
</dbReference>
<accession>A0ABS8HF31</accession>
<name>A0ABS8HF31_9XANT</name>
<keyword evidence="5 6" id="KW-0472">Membrane</keyword>
<dbReference type="InterPro" id="IPR007267">
    <property type="entry name" value="GtrA_DPMS_TM"/>
</dbReference>
<keyword evidence="9" id="KW-1185">Reference proteome</keyword>
<sequence>MKRQVVLFLAAGGIAAAANFGSRIVLSYVLAYVPAIVIAYIIGMITAFSLNRAFVFKNPTNSVGTQVAWFVLINLFAVAQTVVISLLLSRWLTLWLPSRDTAETLAHAIGVVFPVFTSFVGHKYLSFRAQ</sequence>
<evidence type="ECO:0000259" key="7">
    <source>
        <dbReference type="Pfam" id="PF04138"/>
    </source>
</evidence>
<dbReference type="InterPro" id="IPR051401">
    <property type="entry name" value="GtrA_CellWall_Glycosyl"/>
</dbReference>
<feature type="transmembrane region" description="Helical" evidence="6">
    <location>
        <begin position="67"/>
        <end position="92"/>
    </location>
</feature>
<proteinExistence type="inferred from homology"/>
<dbReference type="EMBL" id="JAJGQJ010000023">
    <property type="protein sequence ID" value="MCC4620687.1"/>
    <property type="molecule type" value="Genomic_DNA"/>
</dbReference>
<evidence type="ECO:0000256" key="5">
    <source>
        <dbReference type="ARBA" id="ARBA00023136"/>
    </source>
</evidence>
<evidence type="ECO:0000313" key="9">
    <source>
        <dbReference type="Proteomes" id="UP001199206"/>
    </source>
</evidence>
<evidence type="ECO:0000256" key="2">
    <source>
        <dbReference type="ARBA" id="ARBA00009399"/>
    </source>
</evidence>
<gene>
    <name evidence="8" type="ORF">LL965_11545</name>
</gene>
<evidence type="ECO:0000256" key="6">
    <source>
        <dbReference type="SAM" id="Phobius"/>
    </source>
</evidence>
<feature type="transmembrane region" description="Helical" evidence="6">
    <location>
        <begin position="104"/>
        <end position="125"/>
    </location>
</feature>
<protein>
    <submittedName>
        <fullName evidence="8">GtrA family protein</fullName>
    </submittedName>
</protein>
<evidence type="ECO:0000313" key="8">
    <source>
        <dbReference type="EMBL" id="MCC4620687.1"/>
    </source>
</evidence>
<evidence type="ECO:0000256" key="3">
    <source>
        <dbReference type="ARBA" id="ARBA00022692"/>
    </source>
</evidence>
<dbReference type="RefSeq" id="WP_029221233.1">
    <property type="nucleotide sequence ID" value="NZ_CAWLZN010000001.1"/>
</dbReference>
<dbReference type="Pfam" id="PF04138">
    <property type="entry name" value="GtrA_DPMS_TM"/>
    <property type="match status" value="1"/>
</dbReference>
<evidence type="ECO:0000256" key="4">
    <source>
        <dbReference type="ARBA" id="ARBA00022989"/>
    </source>
</evidence>
<dbReference type="PANTHER" id="PTHR38459:SF1">
    <property type="entry name" value="PROPHAGE BACTOPRENOL-LINKED GLUCOSE TRANSLOCASE HOMOLOG"/>
    <property type="match status" value="1"/>
</dbReference>
<organism evidence="8 9">
    <name type="scientific">Xanthomonas cassavae CFBP 4642</name>
    <dbReference type="NCBI Taxonomy" id="1219375"/>
    <lineage>
        <taxon>Bacteria</taxon>
        <taxon>Pseudomonadati</taxon>
        <taxon>Pseudomonadota</taxon>
        <taxon>Gammaproteobacteria</taxon>
        <taxon>Lysobacterales</taxon>
        <taxon>Lysobacteraceae</taxon>
        <taxon>Xanthomonas</taxon>
    </lineage>
</organism>
<comment type="similarity">
    <text evidence="2">Belongs to the GtrA family.</text>
</comment>
<comment type="subcellular location">
    <subcellularLocation>
        <location evidence="1">Membrane</location>
        <topology evidence="1">Multi-pass membrane protein</topology>
    </subcellularLocation>
</comment>
<feature type="domain" description="GtrA/DPMS transmembrane" evidence="7">
    <location>
        <begin position="8"/>
        <end position="127"/>
    </location>
</feature>
<evidence type="ECO:0000256" key="1">
    <source>
        <dbReference type="ARBA" id="ARBA00004141"/>
    </source>
</evidence>
<dbReference type="PANTHER" id="PTHR38459">
    <property type="entry name" value="PROPHAGE BACTOPRENOL-LINKED GLUCOSE TRANSLOCASE HOMOLOG"/>
    <property type="match status" value="1"/>
</dbReference>
<comment type="caution">
    <text evidence="8">The sequence shown here is derived from an EMBL/GenBank/DDBJ whole genome shotgun (WGS) entry which is preliminary data.</text>
</comment>